<dbReference type="EMBL" id="CCBN010000024">
    <property type="protein sequence ID" value="CDO57740.1"/>
    <property type="molecule type" value="Genomic_DNA"/>
</dbReference>
<accession>A0A0J9XK22</accession>
<keyword evidence="4" id="KW-1185">Reference proteome</keyword>
<evidence type="ECO:0000313" key="2">
    <source>
        <dbReference type="EMBL" id="CDO57740.1"/>
    </source>
</evidence>
<dbReference type="Proteomes" id="UP000750522">
    <property type="component" value="Unassembled WGS sequence"/>
</dbReference>
<proteinExistence type="predicted"/>
<dbReference type="AlphaFoldDB" id="A0A0J9XK22"/>
<gene>
    <name evidence="2" type="ORF">BN980_GECA24s01308g</name>
    <name evidence="3" type="ORF">DV451_004661</name>
</gene>
<name>A0A0J9XK22_GEOCN</name>
<feature type="compositionally biased region" description="Basic and acidic residues" evidence="1">
    <location>
        <begin position="406"/>
        <end position="416"/>
    </location>
</feature>
<reference evidence="2 4" key="1">
    <citation type="submission" date="2014-03" db="EMBL/GenBank/DDBJ databases">
        <authorList>
            <person name="Casaregola S."/>
        </authorList>
    </citation>
    <scope>NUCLEOTIDE SEQUENCE [LARGE SCALE GENOMIC DNA]</scope>
    <source>
        <strain evidence="2 4">CLIB 918</strain>
    </source>
</reference>
<feature type="compositionally biased region" description="Polar residues" evidence="1">
    <location>
        <begin position="351"/>
        <end position="361"/>
    </location>
</feature>
<dbReference type="Proteomes" id="UP000242525">
    <property type="component" value="Unassembled WGS sequence"/>
</dbReference>
<protein>
    <submittedName>
        <fullName evidence="2">Uncharacterized protein</fullName>
    </submittedName>
</protein>
<reference evidence="3" key="3">
    <citation type="submission" date="2020-01" db="EMBL/GenBank/DDBJ databases">
        <authorList>
            <person name="Perkins V."/>
            <person name="Lessard M.-H."/>
            <person name="Dugat-Bony E."/>
            <person name="Frenette M."/>
            <person name="Labrie S."/>
        </authorList>
    </citation>
    <scope>NUCLEOTIDE SEQUENCE</scope>
    <source>
        <strain evidence="3">LMA-70</strain>
    </source>
</reference>
<evidence type="ECO:0000313" key="3">
    <source>
        <dbReference type="EMBL" id="KAF5095427.1"/>
    </source>
</evidence>
<feature type="compositionally biased region" description="Basic residues" evidence="1">
    <location>
        <begin position="365"/>
        <end position="376"/>
    </location>
</feature>
<feature type="region of interest" description="Disordered" evidence="1">
    <location>
        <begin position="351"/>
        <end position="416"/>
    </location>
</feature>
<sequence length="416" mass="46267">MANYVQQRHQRTHSRHSSIYDQLLPAERAASPAMNQHIGAGFTVPNNIGLGQSLPVAAPKQPTVYSSFDKELYLYLTNPANSGDYEAAYNELLQEVNESKIPHYFATTGDMTFPATKLTCGATGEEFIEWNNAFLAILGPLAKAMIRMTGEDEEAQDDQLELIDKVLADEDRPEYGGYLKMQGTYKYVCLVRDYNAQILQLIGDNVSNALHNLFVSTKSAAVAYNFIKTRFSAKIWTKSIYSMATIPTPPSRHLEQFSILKEGLISARIVQPCEVPAMEFTFISEFLRSRRDVRDHPRVTDIYQRLLVTHKSQQSLNCKDIDILLMEVENAVREIAHEELLSPSMSVIGSPMSPTFPTSFETLTKKVRTRGRKRRSVLGPGGANNNGNGSTNGSSPTTPNGNSYKPSDKGSNGKEN</sequence>
<dbReference type="EMBL" id="QQZK01000147">
    <property type="protein sequence ID" value="KAF5095427.1"/>
    <property type="molecule type" value="Genomic_DNA"/>
</dbReference>
<reference evidence="3" key="2">
    <citation type="journal article" date="2020" name="Front. Microbiol.">
        <title>Phenotypic and Genetic Characterization of the Cheese Ripening Yeast Geotrichum candidum.</title>
        <authorList>
            <person name="Perkins V."/>
            <person name="Vignola S."/>
            <person name="Lessard M.H."/>
            <person name="Plante P.L."/>
            <person name="Corbeil J."/>
            <person name="Dugat-Bony E."/>
            <person name="Frenette M."/>
            <person name="Labrie S."/>
        </authorList>
    </citation>
    <scope>NUCLEOTIDE SEQUENCE</scope>
    <source>
        <strain evidence="3">LMA-70</strain>
    </source>
</reference>
<organism evidence="2 4">
    <name type="scientific">Geotrichum candidum</name>
    <name type="common">Oospora lactis</name>
    <name type="synonym">Dipodascus geotrichum</name>
    <dbReference type="NCBI Taxonomy" id="1173061"/>
    <lineage>
        <taxon>Eukaryota</taxon>
        <taxon>Fungi</taxon>
        <taxon>Dikarya</taxon>
        <taxon>Ascomycota</taxon>
        <taxon>Saccharomycotina</taxon>
        <taxon>Dipodascomycetes</taxon>
        <taxon>Dipodascales</taxon>
        <taxon>Dipodascaceae</taxon>
        <taxon>Geotrichum</taxon>
    </lineage>
</organism>
<comment type="caution">
    <text evidence="2">The sequence shown here is derived from an EMBL/GenBank/DDBJ whole genome shotgun (WGS) entry which is preliminary data.</text>
</comment>
<feature type="compositionally biased region" description="Low complexity" evidence="1">
    <location>
        <begin position="385"/>
        <end position="403"/>
    </location>
</feature>
<evidence type="ECO:0000256" key="1">
    <source>
        <dbReference type="SAM" id="MobiDB-lite"/>
    </source>
</evidence>
<evidence type="ECO:0000313" key="4">
    <source>
        <dbReference type="Proteomes" id="UP000242525"/>
    </source>
</evidence>